<reference evidence="2 3" key="1">
    <citation type="journal article" date="2010" name="J. Bacteriol.">
        <title>Genome sequences of Pelagibaca bermudensis HTCC2601T and Maritimibacter alkaliphilus HTCC2654T, the type strains of two marine Roseobacter genera.</title>
        <authorList>
            <person name="Thrash J.C."/>
            <person name="Cho J.C."/>
            <person name="Ferriera S."/>
            <person name="Johnson J."/>
            <person name="Vergin K.L."/>
            <person name="Giovannoni S.J."/>
        </authorList>
    </citation>
    <scope>NUCLEOTIDE SEQUENCE [LARGE SCALE GENOMIC DNA]</scope>
    <source>
        <strain evidence="3">DSM 26914 / JCM 13377 / KCTC 12554 / HTCC2601</strain>
    </source>
</reference>
<dbReference type="EC" id="4.3.2.2" evidence="2"/>
<feature type="chain" id="PRO_5004171777" evidence="1">
    <location>
        <begin position="22"/>
        <end position="51"/>
    </location>
</feature>
<evidence type="ECO:0000313" key="2">
    <source>
        <dbReference type="EMBL" id="EAU45610.1"/>
    </source>
</evidence>
<dbReference type="eggNOG" id="ENOG502ZXND">
    <property type="taxonomic scope" value="Bacteria"/>
</dbReference>
<dbReference type="EMBL" id="AATQ01000024">
    <property type="protein sequence ID" value="EAU45610.1"/>
    <property type="molecule type" value="Genomic_DNA"/>
</dbReference>
<dbReference type="GO" id="GO:0016829">
    <property type="term" value="F:lyase activity"/>
    <property type="evidence" value="ECO:0007669"/>
    <property type="project" value="UniProtKB-KW"/>
</dbReference>
<feature type="signal peptide" evidence="1">
    <location>
        <begin position="1"/>
        <end position="21"/>
    </location>
</feature>
<sequence length="51" mass="4872">MTIKTLLTAAALAVAPFAATAACTGHSEAKVSCAAGTVFDAATGTCKVISG</sequence>
<gene>
    <name evidence="2" type="ORF">R2601_21992</name>
</gene>
<keyword evidence="1" id="KW-0732">Signal</keyword>
<name>Q0FN32_SALBH</name>
<keyword evidence="2" id="KW-0456">Lyase</keyword>
<accession>Q0FN32</accession>
<dbReference type="STRING" id="314265.R2601_21992"/>
<organism evidence="2 3">
    <name type="scientific">Salipiger bermudensis (strain DSM 26914 / JCM 13377 / KCTC 12554 / HTCC2601)</name>
    <name type="common">Pelagibaca bermudensis</name>
    <dbReference type="NCBI Taxonomy" id="314265"/>
    <lineage>
        <taxon>Bacteria</taxon>
        <taxon>Pseudomonadati</taxon>
        <taxon>Pseudomonadota</taxon>
        <taxon>Alphaproteobacteria</taxon>
        <taxon>Rhodobacterales</taxon>
        <taxon>Roseobacteraceae</taxon>
        <taxon>Salipiger</taxon>
    </lineage>
</organism>
<dbReference type="AlphaFoldDB" id="Q0FN32"/>
<evidence type="ECO:0000313" key="3">
    <source>
        <dbReference type="Proteomes" id="UP000006230"/>
    </source>
</evidence>
<dbReference type="HOGENOM" id="CLU_201241_1_0_5"/>
<comment type="caution">
    <text evidence="2">The sequence shown here is derived from an EMBL/GenBank/DDBJ whole genome shotgun (WGS) entry which is preliminary data.</text>
</comment>
<dbReference type="RefSeq" id="WP_007799453.1">
    <property type="nucleotide sequence ID" value="NZ_DS022276.1"/>
</dbReference>
<dbReference type="PROSITE" id="PS51257">
    <property type="entry name" value="PROKAR_LIPOPROTEIN"/>
    <property type="match status" value="1"/>
</dbReference>
<keyword evidence="3" id="KW-1185">Reference proteome</keyword>
<dbReference type="Proteomes" id="UP000006230">
    <property type="component" value="Unassembled WGS sequence"/>
</dbReference>
<evidence type="ECO:0000256" key="1">
    <source>
        <dbReference type="SAM" id="SignalP"/>
    </source>
</evidence>
<proteinExistence type="predicted"/>
<protein>
    <submittedName>
        <fullName evidence="2">Adenylosuccinate lyase</fullName>
        <ecNumber evidence="2">4.3.2.2</ecNumber>
    </submittedName>
</protein>